<dbReference type="Gene3D" id="3.60.15.10">
    <property type="entry name" value="Ribonuclease Z/Hydroxyacylglutathione hydrolase-like"/>
    <property type="match status" value="1"/>
</dbReference>
<dbReference type="Pfam" id="PF00753">
    <property type="entry name" value="Lactamase_B"/>
    <property type="match status" value="1"/>
</dbReference>
<evidence type="ECO:0000259" key="5">
    <source>
        <dbReference type="SMART" id="SM00849"/>
    </source>
</evidence>
<dbReference type="InterPro" id="IPR036866">
    <property type="entry name" value="RibonucZ/Hydroxyglut_hydro"/>
</dbReference>
<gene>
    <name evidence="6" type="ORF">QM480_06250</name>
</gene>
<sequence>MKIIPLQEGNYFVDKNRAFIPLTSAINEQGLKLAVQPFLVITDTDYILIETGSGHENLGRPIIKDLLVKEGITPEHITKVFLTHFHKDHIDGLGIIKEGKYQINFPNAQVFGQKREYEYALLQTQSTSYNFQKLMPLQDLSNMVWLNEDSGNLTPEISYQVMGGHSPYLQVFWIKDDTETYFFGSDNLPQESYWQHSIAYKSDYDGKKARDLRTHWKQQAQEENWKILLYHDMEKTMI</sequence>
<dbReference type="RefSeq" id="WP_283369153.1">
    <property type="nucleotide sequence ID" value="NZ_JASHID010000003.1"/>
</dbReference>
<keyword evidence="2" id="KW-0479">Metal-binding</keyword>
<dbReference type="PANTHER" id="PTHR42978">
    <property type="entry name" value="QUORUM-QUENCHING LACTONASE YTNP-RELATED-RELATED"/>
    <property type="match status" value="1"/>
</dbReference>
<evidence type="ECO:0000313" key="7">
    <source>
        <dbReference type="Proteomes" id="UP001236569"/>
    </source>
</evidence>
<reference evidence="6 7" key="1">
    <citation type="submission" date="2023-05" db="EMBL/GenBank/DDBJ databases">
        <title>Novel species of genus Flectobacillus isolated from stream in China.</title>
        <authorList>
            <person name="Lu H."/>
        </authorList>
    </citation>
    <scope>NUCLEOTIDE SEQUENCE [LARGE SCALE GENOMIC DNA]</scope>
    <source>
        <strain evidence="6 7">DC10W</strain>
    </source>
</reference>
<protein>
    <submittedName>
        <fullName evidence="6">MBL fold metallo-hydrolase</fullName>
    </submittedName>
</protein>
<organism evidence="6 7">
    <name type="scientific">Flectobacillus longus</name>
    <dbReference type="NCBI Taxonomy" id="2984207"/>
    <lineage>
        <taxon>Bacteria</taxon>
        <taxon>Pseudomonadati</taxon>
        <taxon>Bacteroidota</taxon>
        <taxon>Cytophagia</taxon>
        <taxon>Cytophagales</taxon>
        <taxon>Flectobacillaceae</taxon>
        <taxon>Flectobacillus</taxon>
    </lineage>
</organism>
<dbReference type="InterPro" id="IPR051013">
    <property type="entry name" value="MBL_superfamily_lactonases"/>
</dbReference>
<dbReference type="SUPFAM" id="SSF56281">
    <property type="entry name" value="Metallo-hydrolase/oxidoreductase"/>
    <property type="match status" value="1"/>
</dbReference>
<keyword evidence="7" id="KW-1185">Reference proteome</keyword>
<dbReference type="SMART" id="SM00849">
    <property type="entry name" value="Lactamase_B"/>
    <property type="match status" value="1"/>
</dbReference>
<evidence type="ECO:0000313" key="6">
    <source>
        <dbReference type="EMBL" id="MDI9863916.1"/>
    </source>
</evidence>
<keyword evidence="4" id="KW-0862">Zinc</keyword>
<name>A0ABT6YK06_9BACT</name>
<accession>A0ABT6YK06</accession>
<comment type="caution">
    <text evidence="6">The sequence shown here is derived from an EMBL/GenBank/DDBJ whole genome shotgun (WGS) entry which is preliminary data.</text>
</comment>
<dbReference type="PANTHER" id="PTHR42978:SF6">
    <property type="entry name" value="QUORUM-QUENCHING LACTONASE YTNP-RELATED"/>
    <property type="match status" value="1"/>
</dbReference>
<proteinExistence type="inferred from homology"/>
<evidence type="ECO:0000256" key="4">
    <source>
        <dbReference type="ARBA" id="ARBA00022833"/>
    </source>
</evidence>
<dbReference type="Proteomes" id="UP001236569">
    <property type="component" value="Unassembled WGS sequence"/>
</dbReference>
<dbReference type="EMBL" id="JASHID010000003">
    <property type="protein sequence ID" value="MDI9863916.1"/>
    <property type="molecule type" value="Genomic_DNA"/>
</dbReference>
<dbReference type="InterPro" id="IPR001279">
    <property type="entry name" value="Metallo-B-lactamas"/>
</dbReference>
<evidence type="ECO:0000256" key="1">
    <source>
        <dbReference type="ARBA" id="ARBA00007749"/>
    </source>
</evidence>
<evidence type="ECO:0000256" key="2">
    <source>
        <dbReference type="ARBA" id="ARBA00022723"/>
    </source>
</evidence>
<keyword evidence="3" id="KW-0378">Hydrolase</keyword>
<comment type="similarity">
    <text evidence="1">Belongs to the metallo-beta-lactamase superfamily.</text>
</comment>
<feature type="domain" description="Metallo-beta-lactamase" evidence="5">
    <location>
        <begin position="34"/>
        <end position="231"/>
    </location>
</feature>
<evidence type="ECO:0000256" key="3">
    <source>
        <dbReference type="ARBA" id="ARBA00022801"/>
    </source>
</evidence>